<dbReference type="InterPro" id="IPR026414">
    <property type="entry name" value="ExosoTase_F-assoc_memb"/>
</dbReference>
<comment type="caution">
    <text evidence="2">The sequence shown here is derived from an EMBL/GenBank/DDBJ whole genome shotgun (WGS) entry which is preliminary data.</text>
</comment>
<dbReference type="RefSeq" id="WP_379754542.1">
    <property type="nucleotide sequence ID" value="NZ_JBHSYB010000012.1"/>
</dbReference>
<evidence type="ECO:0000313" key="3">
    <source>
        <dbReference type="Proteomes" id="UP001597051"/>
    </source>
</evidence>
<dbReference type="NCBIfam" id="TIGR04127">
    <property type="entry name" value="flavo_near_exo"/>
    <property type="match status" value="1"/>
</dbReference>
<sequence>MLEKMLKNKIKIGFLILFIFFLVLIRLYEDKFFYDPFLDYFKTDYLRVTVPEYNGFKLFLGISFRYFLNTILSLGIMYVLFSDLKFIKFTTLLYFIFYILLILVFFLVLNFSTSENNFVLFYIRRFLIQPLFLLLFIPAFFYQKQNK</sequence>
<feature type="transmembrane region" description="Helical" evidence="1">
    <location>
        <begin position="58"/>
        <end position="80"/>
    </location>
</feature>
<organism evidence="2 3">
    <name type="scientific">Flavobacterium myungsuense</name>
    <dbReference type="NCBI Taxonomy" id="651823"/>
    <lineage>
        <taxon>Bacteria</taxon>
        <taxon>Pseudomonadati</taxon>
        <taxon>Bacteroidota</taxon>
        <taxon>Flavobacteriia</taxon>
        <taxon>Flavobacteriales</taxon>
        <taxon>Flavobacteriaceae</taxon>
        <taxon>Flavobacterium</taxon>
    </lineage>
</organism>
<dbReference type="Proteomes" id="UP001597051">
    <property type="component" value="Unassembled WGS sequence"/>
</dbReference>
<evidence type="ECO:0000313" key="2">
    <source>
        <dbReference type="EMBL" id="MFD0983764.1"/>
    </source>
</evidence>
<keyword evidence="1" id="KW-0812">Transmembrane</keyword>
<feature type="transmembrane region" description="Helical" evidence="1">
    <location>
        <begin position="123"/>
        <end position="142"/>
    </location>
</feature>
<protein>
    <submittedName>
        <fullName evidence="2">Exosortase F system-associated protein</fullName>
    </submittedName>
</protein>
<keyword evidence="1" id="KW-0472">Membrane</keyword>
<reference evidence="3" key="1">
    <citation type="journal article" date="2019" name="Int. J. Syst. Evol. Microbiol.">
        <title>The Global Catalogue of Microorganisms (GCM) 10K type strain sequencing project: providing services to taxonomists for standard genome sequencing and annotation.</title>
        <authorList>
            <consortium name="The Broad Institute Genomics Platform"/>
            <consortium name="The Broad Institute Genome Sequencing Center for Infectious Disease"/>
            <person name="Wu L."/>
            <person name="Ma J."/>
        </authorList>
    </citation>
    <scope>NUCLEOTIDE SEQUENCE [LARGE SCALE GENOMIC DNA]</scope>
    <source>
        <strain evidence="3">CECT 7649</strain>
    </source>
</reference>
<keyword evidence="3" id="KW-1185">Reference proteome</keyword>
<feature type="transmembrane region" description="Helical" evidence="1">
    <location>
        <begin position="92"/>
        <end position="111"/>
    </location>
</feature>
<evidence type="ECO:0000256" key="1">
    <source>
        <dbReference type="SAM" id="Phobius"/>
    </source>
</evidence>
<dbReference type="EMBL" id="JBHTIZ010000011">
    <property type="protein sequence ID" value="MFD0983764.1"/>
    <property type="molecule type" value="Genomic_DNA"/>
</dbReference>
<feature type="transmembrane region" description="Helical" evidence="1">
    <location>
        <begin position="12"/>
        <end position="28"/>
    </location>
</feature>
<name>A0ABW3J0K0_9FLAO</name>
<accession>A0ABW3J0K0</accession>
<keyword evidence="1" id="KW-1133">Transmembrane helix</keyword>
<proteinExistence type="predicted"/>
<gene>
    <name evidence="2" type="ORF">ACFQ0S_04650</name>
</gene>